<sequence>MAGLASRTVARLLTSIHTTPALQSAPTRTILSFKGLQSLAQPGMIASEEVEQTGFMRQHLDALSFWYDEAEKMSEARILPFTQEPNLLETQAEQIVELLEDLVDSNVLDAHQHNGRSRLPHCRSPPHIHPHHPDAAICPHQNHTELQGTSEPRTAGNGKPPSPHSIASEEVEQTGFMRQHLDALSFWYDEAEKMSEARILPFTQEPNLLETQAEQIVELLEDLVDSNVLDARTGWPAESQ</sequence>
<gene>
    <name evidence="2" type="ORF">GWK47_048488</name>
</gene>
<evidence type="ECO:0000256" key="1">
    <source>
        <dbReference type="SAM" id="MobiDB-lite"/>
    </source>
</evidence>
<feature type="region of interest" description="Disordered" evidence="1">
    <location>
        <begin position="145"/>
        <end position="166"/>
    </location>
</feature>
<protein>
    <submittedName>
        <fullName evidence="2">Uncharacterized protein</fullName>
    </submittedName>
</protein>
<evidence type="ECO:0000313" key="2">
    <source>
        <dbReference type="EMBL" id="KAG0720453.1"/>
    </source>
</evidence>
<evidence type="ECO:0000313" key="3">
    <source>
        <dbReference type="Proteomes" id="UP000770661"/>
    </source>
</evidence>
<comment type="caution">
    <text evidence="2">The sequence shown here is derived from an EMBL/GenBank/DDBJ whole genome shotgun (WGS) entry which is preliminary data.</text>
</comment>
<reference evidence="2" key="1">
    <citation type="submission" date="2020-07" db="EMBL/GenBank/DDBJ databases">
        <title>The High-quality genome of the commercially important snow crab, Chionoecetes opilio.</title>
        <authorList>
            <person name="Jeong J.-H."/>
            <person name="Ryu S."/>
        </authorList>
    </citation>
    <scope>NUCLEOTIDE SEQUENCE</scope>
    <source>
        <strain evidence="2">MADBK_172401_WGS</strain>
        <tissue evidence="2">Digestive gland</tissue>
    </source>
</reference>
<keyword evidence="3" id="KW-1185">Reference proteome</keyword>
<organism evidence="2 3">
    <name type="scientific">Chionoecetes opilio</name>
    <name type="common">Atlantic snow crab</name>
    <name type="synonym">Cancer opilio</name>
    <dbReference type="NCBI Taxonomy" id="41210"/>
    <lineage>
        <taxon>Eukaryota</taxon>
        <taxon>Metazoa</taxon>
        <taxon>Ecdysozoa</taxon>
        <taxon>Arthropoda</taxon>
        <taxon>Crustacea</taxon>
        <taxon>Multicrustacea</taxon>
        <taxon>Malacostraca</taxon>
        <taxon>Eumalacostraca</taxon>
        <taxon>Eucarida</taxon>
        <taxon>Decapoda</taxon>
        <taxon>Pleocyemata</taxon>
        <taxon>Brachyura</taxon>
        <taxon>Eubrachyura</taxon>
        <taxon>Majoidea</taxon>
        <taxon>Majidae</taxon>
        <taxon>Chionoecetes</taxon>
    </lineage>
</organism>
<dbReference type="Proteomes" id="UP000770661">
    <property type="component" value="Unassembled WGS sequence"/>
</dbReference>
<dbReference type="OrthoDB" id="6341365at2759"/>
<name>A0A8J5CFQ4_CHIOP</name>
<accession>A0A8J5CFQ4</accession>
<proteinExistence type="predicted"/>
<dbReference type="EMBL" id="JACEEZ010012855">
    <property type="protein sequence ID" value="KAG0720453.1"/>
    <property type="molecule type" value="Genomic_DNA"/>
</dbReference>
<dbReference type="AlphaFoldDB" id="A0A8J5CFQ4"/>